<dbReference type="PROSITE" id="PS00036">
    <property type="entry name" value="BZIP_BASIC"/>
    <property type="match status" value="1"/>
</dbReference>
<dbReference type="InterPro" id="IPR046347">
    <property type="entry name" value="bZIP_sf"/>
</dbReference>
<dbReference type="HOGENOM" id="CLU_1065902_0_0_1"/>
<dbReference type="EMBL" id="JELW01000049">
    <property type="protein sequence ID" value="EXU96507.1"/>
    <property type="molecule type" value="Genomic_DNA"/>
</dbReference>
<dbReference type="PANTHER" id="PTHR40621">
    <property type="entry name" value="TRANSCRIPTION FACTOR KAPC-RELATED"/>
    <property type="match status" value="1"/>
</dbReference>
<comment type="subcellular location">
    <subcellularLocation>
        <location evidence="1">Nucleus</location>
    </subcellularLocation>
</comment>
<dbReference type="AlphaFoldDB" id="A0A0A1UPB4"/>
<reference evidence="5 6" key="1">
    <citation type="submission" date="2014-02" db="EMBL/GenBank/DDBJ databases">
        <title>The genome sequence of the entomopathogenic fungus Metarhizium robertsii ARSEF 2575.</title>
        <authorList>
            <person name="Giuliano Garisto Donzelli B."/>
            <person name="Roe B.A."/>
            <person name="Macmil S.L."/>
            <person name="Krasnoff S.B."/>
            <person name="Gibson D.M."/>
        </authorList>
    </citation>
    <scope>NUCLEOTIDE SEQUENCE [LARGE SCALE GENOMIC DNA]</scope>
    <source>
        <strain evidence="5 6">ARSEF 2575</strain>
    </source>
</reference>
<dbReference type="OrthoDB" id="4941000at2759"/>
<feature type="coiled-coil region" evidence="3">
    <location>
        <begin position="154"/>
        <end position="181"/>
    </location>
</feature>
<dbReference type="InterPro" id="IPR004827">
    <property type="entry name" value="bZIP"/>
</dbReference>
<organism evidence="5 6">
    <name type="scientific">Metarhizium robertsii</name>
    <dbReference type="NCBI Taxonomy" id="568076"/>
    <lineage>
        <taxon>Eukaryota</taxon>
        <taxon>Fungi</taxon>
        <taxon>Dikarya</taxon>
        <taxon>Ascomycota</taxon>
        <taxon>Pezizomycotina</taxon>
        <taxon>Sordariomycetes</taxon>
        <taxon>Hypocreomycetidae</taxon>
        <taxon>Hypocreales</taxon>
        <taxon>Clavicipitaceae</taxon>
        <taxon>Metarhizium</taxon>
    </lineage>
</organism>
<gene>
    <name evidence="5" type="ORF">X797_010468</name>
</gene>
<keyword evidence="3" id="KW-0175">Coiled coil</keyword>
<name>A0A0A1UPB4_9HYPO</name>
<evidence type="ECO:0000256" key="1">
    <source>
        <dbReference type="ARBA" id="ARBA00004123"/>
    </source>
</evidence>
<dbReference type="GO" id="GO:0090575">
    <property type="term" value="C:RNA polymerase II transcription regulator complex"/>
    <property type="evidence" value="ECO:0007669"/>
    <property type="project" value="TreeGrafter"/>
</dbReference>
<protein>
    <recommendedName>
        <fullName evidence="4">BZIP domain-containing protein</fullName>
    </recommendedName>
</protein>
<proteinExistence type="predicted"/>
<dbReference type="PANTHER" id="PTHR40621:SF6">
    <property type="entry name" value="AP-1-LIKE TRANSCRIPTION FACTOR YAP1-RELATED"/>
    <property type="match status" value="1"/>
</dbReference>
<comment type="caution">
    <text evidence="5">The sequence shown here is derived from an EMBL/GenBank/DDBJ whole genome shotgun (WGS) entry which is preliminary data.</text>
</comment>
<feature type="domain" description="BZIP" evidence="4">
    <location>
        <begin position="141"/>
        <end position="156"/>
    </location>
</feature>
<dbReference type="GO" id="GO:0000976">
    <property type="term" value="F:transcription cis-regulatory region binding"/>
    <property type="evidence" value="ECO:0007669"/>
    <property type="project" value="InterPro"/>
</dbReference>
<dbReference type="SUPFAM" id="SSF57959">
    <property type="entry name" value="Leucine zipper domain"/>
    <property type="match status" value="1"/>
</dbReference>
<dbReference type="InterPro" id="IPR050936">
    <property type="entry name" value="AP-1-like"/>
</dbReference>
<dbReference type="Gene3D" id="1.20.5.170">
    <property type="match status" value="1"/>
</dbReference>
<evidence type="ECO:0000256" key="3">
    <source>
        <dbReference type="SAM" id="Coils"/>
    </source>
</evidence>
<evidence type="ECO:0000313" key="5">
    <source>
        <dbReference type="EMBL" id="EXU96507.1"/>
    </source>
</evidence>
<dbReference type="CDD" id="cd14688">
    <property type="entry name" value="bZIP_YAP"/>
    <property type="match status" value="1"/>
</dbReference>
<dbReference type="GO" id="GO:0001228">
    <property type="term" value="F:DNA-binding transcription activator activity, RNA polymerase II-specific"/>
    <property type="evidence" value="ECO:0007669"/>
    <property type="project" value="TreeGrafter"/>
</dbReference>
<evidence type="ECO:0000313" key="6">
    <source>
        <dbReference type="Proteomes" id="UP000030151"/>
    </source>
</evidence>
<evidence type="ECO:0000259" key="4">
    <source>
        <dbReference type="PROSITE" id="PS00036"/>
    </source>
</evidence>
<dbReference type="Proteomes" id="UP000030151">
    <property type="component" value="Unassembled WGS sequence"/>
</dbReference>
<keyword evidence="2" id="KW-0539">Nucleus</keyword>
<evidence type="ECO:0000256" key="2">
    <source>
        <dbReference type="ARBA" id="ARBA00023242"/>
    </source>
</evidence>
<accession>A0A0A1UPB4</accession>
<sequence>MTNICSNCHYVVEPLATAWDSSSCNFTSYTPPSHISSDYFVDSANSCIIAKSDGLLSTTYEEALCSHDSTSGPLLAQRHPSSLTADAFDFSHWHCSETFSSTALLGVDSQILPLPFCNVAKPNNDRRPHENKTLSEEKVKRKKAQNRAAQQAFRQREEGKIRDMEDRIAKLEKSTKETLLDSQLRRSRIRDLFIENQRLRQVLLTDSHYHASSRPDAAVDCGQRKTRNRVNEELSGGEEKMACLARICYPNRIAPWWNESRLMLSEEKIMSRLKQIDSLCDELL</sequence>